<dbReference type="Pfam" id="PF17210">
    <property type="entry name" value="SdrD_B"/>
    <property type="match status" value="1"/>
</dbReference>
<dbReference type="RefSeq" id="WP_006037868.1">
    <property type="nucleotide sequence ID" value="NZ_AEDD01000004.1"/>
</dbReference>
<feature type="domain" description="DUF7507" evidence="8">
    <location>
        <begin position="1273"/>
        <end position="1364"/>
    </location>
</feature>
<dbReference type="OrthoDB" id="2490638at2"/>
<feature type="domain" description="DUF7507" evidence="8">
    <location>
        <begin position="764"/>
        <end position="850"/>
    </location>
</feature>
<sequence>MPATITGVVFNDLNHNGVFNPGEPGIPGVFIDLFSASGGTCVTAQTDATGTYSFSITVAGTYVIYETVANPGAACPPTTFTQPAGFTMSNGPRKISITVTATQITNNAILANNNFSHDTNTNPLSCNTSMIQFSGRPSIWYNINIVTGAAAVQGTVSPPVDINAIGYNPLDHYIYGYDQLNNRIVRVDNSGNVITLSPLPTGLPSDGYNVGTFDLNGFLYLFVNNESRFYVVDLRPNSSTFMKLVNPGNGFQEQTSNFGVALSRALNISDWVLSPQDNNLYGITPTGLVQRITPTTGNIANIATSPLHTGPFGAAAIDSTGTVYAISNNDGNIYRFTIVGTNATALQFSSTVTSSFNDATMCTLATVNLDFGDAPDTAAGNGPNNYSTLLSSNGPRHALVNALFLGTQVTDEIDALQNADATGDDIPEGIQDDGVALPLPALPISASQYLLQVTVTNQTGQPANLYGWVDFNANGVFEGNEASPVQVVPSFAGTQTFTLPFTVPSGVTLVPGETFVRLRLTTDTLVNQNASTDVVDTRSLGSASDGEVEDYALQIVSPAIIGLIKTATPSEAAPGDIVNYTISVKNPNSFALTNVRIEDSLLGLIDILSSLPGGAVVDLNAQFIVPPGTPSGSVISNTVTAISDQTPPMAADSQVTVLPIFSMTVTKTPDRITVPPGEIVTYSITVTNTSNAPISNVSVKDPLVDFAQVIPSLNAGESRTFRVPFTVPLGTAAGTVFTNVTTATSNETEPVADTATIDVPPIPDVFIFKSVSPLIAAPGETVTYTITISNAGNQTLTNVRIVDPMLNIDHTYDKVAPGDSAIISIPFVIPLTAKQGDIFFNVATVTTDETGPSKADAVVTVIGQPSLSLIKLVTPERAAVGSTVLYSFVVTNTGNTILTDVTIHDPMLGRDEKLGTLGVGETRTVQFPFVVPNSAVNPITNTATANGTFNSEIIETTDDAALTVLFPAFTVTKTVDQAQASPGDTVHFTCTIVNTGSIDLTNIVISDPLLSFLDTIVSLQPGASITETIPFVIPAAAAGGSTFTNVVTVTPTETAPQQDTAIVTVNHAPAISLTKSPDRANALPADVITYTITVTNTGNVALTNVTVRDDLLGFNTVIPTLGVGQSQSFTPMYVVPLGTPVGTVIVNRSIAFADQTDTINADANVLIDALLPALTVLKTSDRTIAAPGDTITYTITITNIGAVALTNVLLTDVTLGIAQPIGTLTPGQSQVLSFFFTIPADAPNGSLIVNTAIATSDQTNPEEGTSTVTVDPSPGIQVNKSINPAEAAPGQTVEVTIVVQNTGNVNLTNVIIDDPTLNFVSAIPSLNAGATSIITLPFITPDVAAGTILTNTAAATTNETGRTPSDATITVLPSLELTLVKRVEPSVAAPGESVTFSFELRNRSNIPLTNLRFIDDSLGIDKSVDTIPAGFFILLSRRFTIPEGTPAGTVFNNTAVLSSAETPPISASAQVTVSSVPGLTISKTVFPPVAFPGEAVFFRMEGTNTGNVPLANIRFADPLLGIAGIVVNTQVVGASLALIIPFVVPETAQPGETIVNTVFVDSAQTGPLNASAAVRIAALPLKITKSADSETVFIGDIAKFTITVVNDSNITANDVVLTDILQEGTQFVPKSVKVNGRTLSDATPAAGIPLGDISPGQSVVIVFRALQVVAPIDDKLRNQASASFQPANSVQRFTVRSNVLVLTIEDHEE</sequence>
<dbReference type="Gene3D" id="2.60.40.740">
    <property type="match status" value="1"/>
</dbReference>
<evidence type="ECO:0000259" key="4">
    <source>
        <dbReference type="Pfam" id="PF01345"/>
    </source>
</evidence>
<feature type="domain" description="SD-repeat containing protein B" evidence="5">
    <location>
        <begin position="4"/>
        <end position="68"/>
    </location>
</feature>
<dbReference type="Gene3D" id="2.115.10.10">
    <property type="entry name" value="Tachylectin 2"/>
    <property type="match status" value="1"/>
</dbReference>
<evidence type="ECO:0000259" key="8">
    <source>
        <dbReference type="Pfam" id="PF24346"/>
    </source>
</evidence>
<evidence type="ECO:0000256" key="1">
    <source>
        <dbReference type="ARBA" id="ARBA00004613"/>
    </source>
</evidence>
<organism evidence="9 10">
    <name type="scientific">Paenibacillus curdlanolyticus YK9</name>
    <dbReference type="NCBI Taxonomy" id="717606"/>
    <lineage>
        <taxon>Bacteria</taxon>
        <taxon>Bacillati</taxon>
        <taxon>Bacillota</taxon>
        <taxon>Bacilli</taxon>
        <taxon>Bacillales</taxon>
        <taxon>Paenibacillaceae</taxon>
        <taxon>Paenibacillus</taxon>
    </lineage>
</organism>
<dbReference type="InterPro" id="IPR045474">
    <property type="entry name" value="GEVED"/>
</dbReference>
<feature type="domain" description="DUF7507" evidence="8">
    <location>
        <begin position="967"/>
        <end position="1054"/>
    </location>
</feature>
<feature type="domain" description="DUF7507" evidence="8">
    <location>
        <begin position="864"/>
        <end position="951"/>
    </location>
</feature>
<keyword evidence="3" id="KW-0732">Signal</keyword>
<evidence type="ECO:0000259" key="5">
    <source>
        <dbReference type="Pfam" id="PF17210"/>
    </source>
</evidence>
<keyword evidence="10" id="KW-1185">Reference proteome</keyword>
<dbReference type="SUPFAM" id="SSF50969">
    <property type="entry name" value="YVTN repeat-like/Quinoprotein amine dehydrogenase"/>
    <property type="match status" value="1"/>
</dbReference>
<feature type="domain" description="DUF6923" evidence="7">
    <location>
        <begin position="153"/>
        <end position="362"/>
    </location>
</feature>
<dbReference type="InterPro" id="IPR054215">
    <property type="entry name" value="DUF6923"/>
</dbReference>
<dbReference type="InterPro" id="IPR001434">
    <property type="entry name" value="OmcB-like_DUF11"/>
</dbReference>
<dbReference type="Pfam" id="PF21959">
    <property type="entry name" value="DUF6923"/>
    <property type="match status" value="1"/>
</dbReference>
<dbReference type="Pfam" id="PF20009">
    <property type="entry name" value="GEVED"/>
    <property type="match status" value="1"/>
</dbReference>
<dbReference type="InterPro" id="IPR051172">
    <property type="entry name" value="Chlamydia_OmcB"/>
</dbReference>
<dbReference type="Gene3D" id="2.60.40.10">
    <property type="entry name" value="Immunoglobulins"/>
    <property type="match status" value="3"/>
</dbReference>
<evidence type="ECO:0000313" key="9">
    <source>
        <dbReference type="EMBL" id="EFM11412.1"/>
    </source>
</evidence>
<evidence type="ECO:0000259" key="7">
    <source>
        <dbReference type="Pfam" id="PF21959"/>
    </source>
</evidence>
<evidence type="ECO:0000256" key="3">
    <source>
        <dbReference type="ARBA" id="ARBA00022729"/>
    </source>
</evidence>
<dbReference type="Pfam" id="PF24346">
    <property type="entry name" value="DUF7507"/>
    <property type="match status" value="7"/>
</dbReference>
<accession>E0I8A7</accession>
<gene>
    <name evidence="9" type="ORF">PaecuDRAFT_1858</name>
</gene>
<dbReference type="InterPro" id="IPR033764">
    <property type="entry name" value="Sdr_B"/>
</dbReference>
<evidence type="ECO:0000313" key="10">
    <source>
        <dbReference type="Proteomes" id="UP000005387"/>
    </source>
</evidence>
<dbReference type="Pfam" id="PF01345">
    <property type="entry name" value="DUF11"/>
    <property type="match status" value="1"/>
</dbReference>
<dbReference type="GO" id="GO:0005576">
    <property type="term" value="C:extracellular region"/>
    <property type="evidence" value="ECO:0007669"/>
    <property type="project" value="UniProtKB-SubCell"/>
</dbReference>
<evidence type="ECO:0000256" key="2">
    <source>
        <dbReference type="ARBA" id="ARBA00022525"/>
    </source>
</evidence>
<dbReference type="eggNOG" id="COG1361">
    <property type="taxonomic scope" value="Bacteria"/>
</dbReference>
<keyword evidence="2" id="KW-0964">Secreted</keyword>
<dbReference type="eggNOG" id="COG4932">
    <property type="taxonomic scope" value="Bacteria"/>
</dbReference>
<feature type="domain" description="DUF7507" evidence="8">
    <location>
        <begin position="662"/>
        <end position="748"/>
    </location>
</feature>
<dbReference type="Proteomes" id="UP000005387">
    <property type="component" value="Unassembled WGS sequence"/>
</dbReference>
<dbReference type="InterPro" id="IPR013783">
    <property type="entry name" value="Ig-like_fold"/>
</dbReference>
<dbReference type="NCBIfam" id="TIGR01451">
    <property type="entry name" value="B_ant_repeat"/>
    <property type="match status" value="9"/>
</dbReference>
<evidence type="ECO:0000259" key="6">
    <source>
        <dbReference type="Pfam" id="PF20009"/>
    </source>
</evidence>
<dbReference type="InterPro" id="IPR047589">
    <property type="entry name" value="DUF11_rpt"/>
</dbReference>
<dbReference type="InterPro" id="IPR011044">
    <property type="entry name" value="Quino_amine_DH_bsu"/>
</dbReference>
<name>E0I8A7_9BACL</name>
<proteinExistence type="predicted"/>
<dbReference type="STRING" id="717606.PaecuDRAFT_1858"/>
<feature type="domain" description="DUF7507" evidence="8">
    <location>
        <begin position="1068"/>
        <end position="1131"/>
    </location>
</feature>
<feature type="domain" description="DUF7507" evidence="8">
    <location>
        <begin position="1172"/>
        <end position="1261"/>
    </location>
</feature>
<reference evidence="9 10" key="1">
    <citation type="submission" date="2010-07" db="EMBL/GenBank/DDBJ databases">
        <title>The draft genome of Paenibacillus curdlanolyticus YK9.</title>
        <authorList>
            <consortium name="US DOE Joint Genome Institute (JGI-PGF)"/>
            <person name="Lucas S."/>
            <person name="Copeland A."/>
            <person name="Lapidus A."/>
            <person name="Cheng J.-F."/>
            <person name="Bruce D."/>
            <person name="Goodwin L."/>
            <person name="Pitluck S."/>
            <person name="Land M.L."/>
            <person name="Hauser L."/>
            <person name="Chang Y.-J."/>
            <person name="Jeffries C."/>
            <person name="Anderson I.J."/>
            <person name="Johnson E."/>
            <person name="Loganathan U."/>
            <person name="Mulhopadhyay B."/>
            <person name="Kyrpides N."/>
            <person name="Woyke T.J."/>
        </authorList>
    </citation>
    <scope>NUCLEOTIDE SEQUENCE [LARGE SCALE GENOMIC DNA]</scope>
    <source>
        <strain evidence="9 10">YK9</strain>
    </source>
</reference>
<comment type="subcellular location">
    <subcellularLocation>
        <location evidence="1">Secreted</location>
    </subcellularLocation>
</comment>
<dbReference type="PANTHER" id="PTHR34819">
    <property type="entry name" value="LARGE CYSTEINE-RICH PERIPLASMIC PROTEIN OMCB"/>
    <property type="match status" value="1"/>
</dbReference>
<dbReference type="EMBL" id="AEDD01000004">
    <property type="protein sequence ID" value="EFM11412.1"/>
    <property type="molecule type" value="Genomic_DNA"/>
</dbReference>
<feature type="domain" description="GEVED" evidence="6">
    <location>
        <begin position="464"/>
        <end position="553"/>
    </location>
</feature>
<feature type="domain" description="DUF11" evidence="4">
    <location>
        <begin position="1581"/>
        <end position="1683"/>
    </location>
</feature>
<dbReference type="PANTHER" id="PTHR34819:SF3">
    <property type="entry name" value="CELL SURFACE PROTEIN"/>
    <property type="match status" value="1"/>
</dbReference>
<dbReference type="InterPro" id="IPR055354">
    <property type="entry name" value="DUF7507"/>
</dbReference>
<protein>
    <submittedName>
        <fullName evidence="9">Conserved repeat domain protein</fullName>
    </submittedName>
</protein>
<dbReference type="eggNOG" id="COG3391">
    <property type="taxonomic scope" value="Bacteria"/>
</dbReference>
<dbReference type="SUPFAM" id="SSF117074">
    <property type="entry name" value="Hypothetical protein PA1324"/>
    <property type="match status" value="1"/>
</dbReference>